<evidence type="ECO:0000259" key="1">
    <source>
        <dbReference type="PROSITE" id="PS50904"/>
    </source>
</evidence>
<evidence type="ECO:0000313" key="2">
    <source>
        <dbReference type="EMBL" id="ORY74862.1"/>
    </source>
</evidence>
<comment type="caution">
    <text evidence="2">The sequence shown here is derived from an EMBL/GenBank/DDBJ whole genome shotgun (WGS) entry which is preliminary data.</text>
</comment>
<name>A0A1Y2ETI2_PROLT</name>
<dbReference type="GeneID" id="63786809"/>
<dbReference type="EMBL" id="MCFI01000028">
    <property type="protein sequence ID" value="ORY74862.1"/>
    <property type="molecule type" value="Genomic_DNA"/>
</dbReference>
<organism evidence="2 3">
    <name type="scientific">Protomyces lactucae-debilis</name>
    <dbReference type="NCBI Taxonomy" id="2754530"/>
    <lineage>
        <taxon>Eukaryota</taxon>
        <taxon>Fungi</taxon>
        <taxon>Dikarya</taxon>
        <taxon>Ascomycota</taxon>
        <taxon>Taphrinomycotina</taxon>
        <taxon>Taphrinomycetes</taxon>
        <taxon>Taphrinales</taxon>
        <taxon>Protomycetaceae</taxon>
        <taxon>Protomyces</taxon>
    </lineage>
</organism>
<dbReference type="InterPro" id="IPR006797">
    <property type="entry name" value="PRELI/MSF1_dom"/>
</dbReference>
<proteinExistence type="predicted"/>
<dbReference type="PANTHER" id="PTHR11158">
    <property type="entry name" value="MSF1/PX19 RELATED"/>
    <property type="match status" value="1"/>
</dbReference>
<dbReference type="InterPro" id="IPR037365">
    <property type="entry name" value="Slowmo/Ups"/>
</dbReference>
<dbReference type="OrthoDB" id="407630at2759"/>
<dbReference type="GO" id="GO:0005758">
    <property type="term" value="C:mitochondrial intermembrane space"/>
    <property type="evidence" value="ECO:0007669"/>
    <property type="project" value="InterPro"/>
</dbReference>
<accession>A0A1Y2ETI2</accession>
<protein>
    <submittedName>
        <fullName evidence="2">PRELI-like family-domain-containing protein</fullName>
    </submittedName>
</protein>
<dbReference type="STRING" id="56484.A0A1Y2ETI2"/>
<dbReference type="RefSeq" id="XP_040722168.1">
    <property type="nucleotide sequence ID" value="XM_040870210.1"/>
</dbReference>
<sequence length="181" mass="20809">MKIFENECRFSYPWAQVSAAHWRKYPNEKADHVVAVDTLKREFDAEKGILRIERLITCRQGAPRWIVKLVGATEESYVREVSEINLKDRSLVLKSVNLTFSNIMSVQETVRYVPDAKNPESETLFRQDAKITAYGALSRFANNMMEDFTIDRFKQNAARGRAGFESVLERFTPRPQSPASA</sequence>
<gene>
    <name evidence="2" type="ORF">BCR37DRAFT_384296</name>
</gene>
<dbReference type="Pfam" id="PF04707">
    <property type="entry name" value="PRELI"/>
    <property type="match status" value="1"/>
</dbReference>
<dbReference type="OMA" id="YCPWNEK"/>
<dbReference type="Proteomes" id="UP000193685">
    <property type="component" value="Unassembled WGS sequence"/>
</dbReference>
<evidence type="ECO:0000313" key="3">
    <source>
        <dbReference type="Proteomes" id="UP000193685"/>
    </source>
</evidence>
<dbReference type="PROSITE" id="PS50904">
    <property type="entry name" value="PRELI_MSF1"/>
    <property type="match status" value="1"/>
</dbReference>
<keyword evidence="3" id="KW-1185">Reference proteome</keyword>
<dbReference type="AlphaFoldDB" id="A0A1Y2ETI2"/>
<reference evidence="2 3" key="1">
    <citation type="submission" date="2016-07" db="EMBL/GenBank/DDBJ databases">
        <title>Pervasive Adenine N6-methylation of Active Genes in Fungi.</title>
        <authorList>
            <consortium name="DOE Joint Genome Institute"/>
            <person name="Mondo S.J."/>
            <person name="Dannebaum R.O."/>
            <person name="Kuo R.C."/>
            <person name="Labutti K."/>
            <person name="Haridas S."/>
            <person name="Kuo A."/>
            <person name="Salamov A."/>
            <person name="Ahrendt S.R."/>
            <person name="Lipzen A."/>
            <person name="Sullivan W."/>
            <person name="Andreopoulos W.B."/>
            <person name="Clum A."/>
            <person name="Lindquist E."/>
            <person name="Daum C."/>
            <person name="Ramamoorthy G.K."/>
            <person name="Gryganskyi A."/>
            <person name="Culley D."/>
            <person name="Magnuson J.K."/>
            <person name="James T.Y."/>
            <person name="O'Malley M.A."/>
            <person name="Stajich J.E."/>
            <person name="Spatafora J.W."/>
            <person name="Visel A."/>
            <person name="Grigoriev I.V."/>
        </authorList>
    </citation>
    <scope>NUCLEOTIDE SEQUENCE [LARGE SCALE GENOMIC DNA]</scope>
    <source>
        <strain evidence="2 3">12-1054</strain>
    </source>
</reference>
<feature type="domain" description="PRELI/MSF1" evidence="1">
    <location>
        <begin position="1"/>
        <end position="176"/>
    </location>
</feature>